<reference evidence="1" key="1">
    <citation type="submission" date="2020-01" db="EMBL/GenBank/DDBJ databases">
        <authorList>
            <person name="Yang Y."/>
            <person name="Kwon Y.M."/>
        </authorList>
    </citation>
    <scope>NUCLEOTIDE SEQUENCE</scope>
    <source>
        <strain evidence="1">PG104</strain>
    </source>
</reference>
<protein>
    <submittedName>
        <fullName evidence="1">TIGR01459 family HAD-type hydrolase</fullName>
    </submittedName>
</protein>
<dbReference type="Gene3D" id="3.40.50.1000">
    <property type="entry name" value="HAD superfamily/HAD-like"/>
    <property type="match status" value="2"/>
</dbReference>
<dbReference type="Proteomes" id="UP000679284">
    <property type="component" value="Chromosome"/>
</dbReference>
<dbReference type="PANTHER" id="PTHR19288">
    <property type="entry name" value="4-NITROPHENYLPHOSPHATASE-RELATED"/>
    <property type="match status" value="1"/>
</dbReference>
<dbReference type="Pfam" id="PF13242">
    <property type="entry name" value="Hydrolase_like"/>
    <property type="match status" value="1"/>
</dbReference>
<dbReference type="Pfam" id="PF13344">
    <property type="entry name" value="Hydrolase_6"/>
    <property type="match status" value="1"/>
</dbReference>
<dbReference type="PANTHER" id="PTHR19288:SF90">
    <property type="entry name" value="OS08G0542600 PROTEIN"/>
    <property type="match status" value="1"/>
</dbReference>
<dbReference type="InterPro" id="IPR036412">
    <property type="entry name" value="HAD-like_sf"/>
</dbReference>
<keyword evidence="2" id="KW-1185">Reference proteome</keyword>
<accession>A0A8J8MST7</accession>
<dbReference type="GO" id="GO:0016791">
    <property type="term" value="F:phosphatase activity"/>
    <property type="evidence" value="ECO:0007669"/>
    <property type="project" value="TreeGrafter"/>
</dbReference>
<proteinExistence type="predicted"/>
<dbReference type="RefSeq" id="WP_211785016.1">
    <property type="nucleotide sequence ID" value="NZ_CP047289.1"/>
</dbReference>
<dbReference type="InterPro" id="IPR006357">
    <property type="entry name" value="HAD-SF_hydro_IIA"/>
</dbReference>
<gene>
    <name evidence="1" type="ORF">GR316_05530</name>
</gene>
<dbReference type="GO" id="GO:0005737">
    <property type="term" value="C:cytoplasm"/>
    <property type="evidence" value="ECO:0007669"/>
    <property type="project" value="TreeGrafter"/>
</dbReference>
<dbReference type="InterPro" id="IPR023214">
    <property type="entry name" value="HAD_sf"/>
</dbReference>
<organism evidence="1 2">
    <name type="scientific">Falsirhodobacter algicola</name>
    <dbReference type="NCBI Taxonomy" id="2692330"/>
    <lineage>
        <taxon>Bacteria</taxon>
        <taxon>Pseudomonadati</taxon>
        <taxon>Pseudomonadota</taxon>
        <taxon>Alphaproteobacteria</taxon>
        <taxon>Rhodobacterales</taxon>
        <taxon>Paracoccaceae</taxon>
        <taxon>Falsirhodobacter</taxon>
    </lineage>
</organism>
<keyword evidence="1" id="KW-0378">Hydrolase</keyword>
<evidence type="ECO:0000313" key="1">
    <source>
        <dbReference type="EMBL" id="QUS35766.1"/>
    </source>
</evidence>
<name>A0A8J8MST7_9RHOB</name>
<dbReference type="AlphaFoldDB" id="A0A8J8MST7"/>
<evidence type="ECO:0000313" key="2">
    <source>
        <dbReference type="Proteomes" id="UP000679284"/>
    </source>
</evidence>
<dbReference type="CDD" id="cd07525">
    <property type="entry name" value="HAD_like"/>
    <property type="match status" value="1"/>
</dbReference>
<dbReference type="KEGG" id="fap:GR316_05530"/>
<dbReference type="NCBIfam" id="TIGR01459">
    <property type="entry name" value="HAD-SF-IIA-hyp4"/>
    <property type="match status" value="1"/>
</dbReference>
<dbReference type="NCBIfam" id="TIGR01460">
    <property type="entry name" value="HAD-SF-IIA"/>
    <property type="match status" value="1"/>
</dbReference>
<sequence>MARVIDSLAELGQYRALFCDIWGCLHDGLAPFPDAVAALQAFRKRGGVVILVSNSPRPGAGVAAQLDMLGVPRDAWDDIATSGDAAQYAMLTGAVGTKVFHIGAPKDETFFAELSSDLRTVAEERPPIARVPLEEAEGIVCTGLFDETVETPADYAEILDQVKARGLRLLCANPDIEVDIGTTRVFCAGAIAQAYDRMGGDSLYLGKPHPPIYDLARRRLAAIADVAPAETLCVGDGILTDVQGGVNEGLDSLFITSGLAAGHFGDDTANPDATLLERWLIEQTLDPTYAIGHLR</sequence>
<dbReference type="InterPro" id="IPR006356">
    <property type="entry name" value="HAD-SF_hydro_IIA_hyp3"/>
</dbReference>
<dbReference type="EMBL" id="CP047289">
    <property type="protein sequence ID" value="QUS35766.1"/>
    <property type="molecule type" value="Genomic_DNA"/>
</dbReference>
<dbReference type="SUPFAM" id="SSF56784">
    <property type="entry name" value="HAD-like"/>
    <property type="match status" value="1"/>
</dbReference>